<proteinExistence type="predicted"/>
<dbReference type="AlphaFoldDB" id="A0A6G0W9K4"/>
<dbReference type="VEuPathDB" id="FungiDB:AeMF1_012797"/>
<evidence type="ECO:0000259" key="1">
    <source>
        <dbReference type="Pfam" id="PF24906"/>
    </source>
</evidence>
<dbReference type="EMBL" id="VJMJ01000295">
    <property type="protein sequence ID" value="KAF0723796.1"/>
    <property type="molecule type" value="Genomic_DNA"/>
</dbReference>
<dbReference type="PANTHER" id="PTHR31827:SF1">
    <property type="entry name" value="EMB|CAB89363.1"/>
    <property type="match status" value="1"/>
</dbReference>
<organism evidence="2 3">
    <name type="scientific">Aphanomyces euteiches</name>
    <dbReference type="NCBI Taxonomy" id="100861"/>
    <lineage>
        <taxon>Eukaryota</taxon>
        <taxon>Sar</taxon>
        <taxon>Stramenopiles</taxon>
        <taxon>Oomycota</taxon>
        <taxon>Saprolegniomycetes</taxon>
        <taxon>Saprolegniales</taxon>
        <taxon>Verrucalvaceae</taxon>
        <taxon>Aphanomyces</taxon>
    </lineage>
</organism>
<comment type="caution">
    <text evidence="2">The sequence shown here is derived from an EMBL/GenBank/DDBJ whole genome shotgun (WGS) entry which is preliminary data.</text>
</comment>
<evidence type="ECO:0000313" key="3">
    <source>
        <dbReference type="Proteomes" id="UP000481153"/>
    </source>
</evidence>
<name>A0A6G0W9K4_9STRA</name>
<feature type="domain" description="WRKY19-like zinc finger" evidence="1">
    <location>
        <begin position="82"/>
        <end position="104"/>
    </location>
</feature>
<evidence type="ECO:0000313" key="2">
    <source>
        <dbReference type="EMBL" id="KAF0723796.1"/>
    </source>
</evidence>
<gene>
    <name evidence="2" type="ORF">Ae201684_017372</name>
</gene>
<dbReference type="Proteomes" id="UP000481153">
    <property type="component" value="Unassembled WGS sequence"/>
</dbReference>
<dbReference type="InterPro" id="IPR056866">
    <property type="entry name" value="Znf_WRKY19"/>
</dbReference>
<sequence length="165" mass="18429">MPFRSIKCSIHYLLNPTENDARPQRDNKTRQSHRECEIQGCMRYIVSRKRCVRHGGGPRYRSFECQKGAKFNGLCWMHGGSRACHVEGCSNRIKARGLCWAHGGGKKCQTLGCTTTALRSGHCWARGGGKRCLHEGCSRPGYERLGNFCTHHSPSSSVDSVGFRA</sequence>
<reference evidence="2 3" key="1">
    <citation type="submission" date="2019-07" db="EMBL/GenBank/DDBJ databases">
        <title>Genomics analysis of Aphanomyces spp. identifies a new class of oomycete effector associated with host adaptation.</title>
        <authorList>
            <person name="Gaulin E."/>
        </authorList>
    </citation>
    <scope>NUCLEOTIDE SEQUENCE [LARGE SCALE GENOMIC DNA]</scope>
    <source>
        <strain evidence="2 3">ATCC 201684</strain>
    </source>
</reference>
<dbReference type="Pfam" id="PF24906">
    <property type="entry name" value="Zf_WRKY19"/>
    <property type="match status" value="1"/>
</dbReference>
<protein>
    <recommendedName>
        <fullName evidence="1">WRKY19-like zinc finger domain-containing protein</fullName>
    </recommendedName>
</protein>
<keyword evidence="3" id="KW-1185">Reference proteome</keyword>
<dbReference type="PANTHER" id="PTHR31827">
    <property type="entry name" value="EMB|CAB89363.1"/>
    <property type="match status" value="1"/>
</dbReference>
<accession>A0A6G0W9K4</accession>